<dbReference type="OrthoDB" id="9803233at2"/>
<dbReference type="GO" id="GO:0010125">
    <property type="term" value="P:mycothiol biosynthetic process"/>
    <property type="evidence" value="ECO:0007669"/>
    <property type="project" value="UniProtKB-UniRule"/>
</dbReference>
<dbReference type="CDD" id="cd04301">
    <property type="entry name" value="NAT_SF"/>
    <property type="match status" value="2"/>
</dbReference>
<name>A0A1H3X2J9_9ACTO</name>
<dbReference type="EMBL" id="FNQV01000003">
    <property type="protein sequence ID" value="SDZ93473.1"/>
    <property type="molecule type" value="Genomic_DNA"/>
</dbReference>
<dbReference type="NCBIfam" id="TIGR03448">
    <property type="entry name" value="mycothiol_MshD"/>
    <property type="match status" value="1"/>
</dbReference>
<dbReference type="InterPro" id="IPR000182">
    <property type="entry name" value="GNAT_dom"/>
</dbReference>
<protein>
    <recommendedName>
        <fullName evidence="4">Mycothiol synthase</fullName>
        <ecNumber evidence="4">2.3.1.189</ecNumber>
    </recommendedName>
</protein>
<evidence type="ECO:0000313" key="6">
    <source>
        <dbReference type="EMBL" id="SDZ93473.1"/>
    </source>
</evidence>
<reference evidence="7" key="1">
    <citation type="submission" date="2016-10" db="EMBL/GenBank/DDBJ databases">
        <authorList>
            <person name="Varghese N."/>
            <person name="Submissions S."/>
        </authorList>
    </citation>
    <scope>NUCLEOTIDE SEQUENCE [LARGE SCALE GENOMIC DNA]</scope>
    <source>
        <strain evidence="7">KPR-1</strain>
    </source>
</reference>
<evidence type="ECO:0000256" key="2">
    <source>
        <dbReference type="ARBA" id="ARBA00022737"/>
    </source>
</evidence>
<keyword evidence="2" id="KW-0677">Repeat</keyword>
<dbReference type="SUPFAM" id="SSF55729">
    <property type="entry name" value="Acyl-CoA N-acyltransferases (Nat)"/>
    <property type="match status" value="1"/>
</dbReference>
<evidence type="ECO:0000256" key="1">
    <source>
        <dbReference type="ARBA" id="ARBA00022679"/>
    </source>
</evidence>
<accession>A0A1H3X2J9</accession>
<dbReference type="Pfam" id="PF13508">
    <property type="entry name" value="Acetyltransf_7"/>
    <property type="match status" value="1"/>
</dbReference>
<keyword evidence="7" id="KW-1185">Reference proteome</keyword>
<proteinExistence type="predicted"/>
<dbReference type="Gene3D" id="3.40.630.30">
    <property type="match status" value="1"/>
</dbReference>
<gene>
    <name evidence="6" type="ORF">SAMN02910418_00584</name>
</gene>
<keyword evidence="3" id="KW-0012">Acyltransferase</keyword>
<evidence type="ECO:0000256" key="4">
    <source>
        <dbReference type="NCBIfam" id="TIGR03448"/>
    </source>
</evidence>
<feature type="domain" description="N-acetyltransferase" evidence="5">
    <location>
        <begin position="153"/>
        <end position="305"/>
    </location>
</feature>
<dbReference type="PANTHER" id="PTHR43877">
    <property type="entry name" value="AMINOALKYLPHOSPHONATE N-ACETYLTRANSFERASE-RELATED-RELATED"/>
    <property type="match status" value="1"/>
</dbReference>
<dbReference type="InterPro" id="IPR016181">
    <property type="entry name" value="Acyl_CoA_acyltransferase"/>
</dbReference>
<dbReference type="Proteomes" id="UP000199288">
    <property type="component" value="Unassembled WGS sequence"/>
</dbReference>
<organism evidence="6 7">
    <name type="scientific">Bowdeniella nasicola</name>
    <dbReference type="NCBI Taxonomy" id="208480"/>
    <lineage>
        <taxon>Bacteria</taxon>
        <taxon>Bacillati</taxon>
        <taxon>Actinomycetota</taxon>
        <taxon>Actinomycetes</taxon>
        <taxon>Actinomycetales</taxon>
        <taxon>Actinomycetaceae</taxon>
        <taxon>Bowdeniella</taxon>
    </lineage>
</organism>
<sequence>MKSLADLDPIIATKLVALAEEIAEHDGIAAFGATALADLRRPQPRDEYAVLMEGEEPVAFAWCDGTSAEFGVHPDHRGKGLGKLLLRAVHKRYPKAAVWAHGNLPGAEAVARDAGLRPVRELWYMECELGPIEELMEHNADEMAASLKPPAGMVLRGFSEGDEADWVHTNQAAFADHPEQSQVDEAAFAELREEKWWQPHLLRLLTIKNPAPGEPAIAGFVWLKPAKPGVMEIFVVGVHPTQQRKGIGSLLMREALTTAVNMGATRAELYVDGADKVAIHTYEVQGFVHKGTDVQYVGSESLTPSEGDDDVE</sequence>
<dbReference type="InterPro" id="IPR017813">
    <property type="entry name" value="Mycothiol_AcTrfase"/>
</dbReference>
<dbReference type="PROSITE" id="PS51186">
    <property type="entry name" value="GNAT"/>
    <property type="match status" value="2"/>
</dbReference>
<dbReference type="RefSeq" id="WP_092561819.1">
    <property type="nucleotide sequence ID" value="NZ_FNQV01000003.1"/>
</dbReference>
<dbReference type="AlphaFoldDB" id="A0A1H3X2J9"/>
<dbReference type="EC" id="2.3.1.189" evidence="4"/>
<evidence type="ECO:0000313" key="7">
    <source>
        <dbReference type="Proteomes" id="UP000199288"/>
    </source>
</evidence>
<keyword evidence="1" id="KW-0808">Transferase</keyword>
<evidence type="ECO:0000256" key="3">
    <source>
        <dbReference type="ARBA" id="ARBA00023315"/>
    </source>
</evidence>
<dbReference type="Pfam" id="PF00583">
    <property type="entry name" value="Acetyltransf_1"/>
    <property type="match status" value="1"/>
</dbReference>
<dbReference type="InterPro" id="IPR050832">
    <property type="entry name" value="Bact_Acetyltransf"/>
</dbReference>
<dbReference type="GO" id="GO:0035447">
    <property type="term" value="F:mycothiol synthase activity"/>
    <property type="evidence" value="ECO:0007669"/>
    <property type="project" value="UniProtKB-UniRule"/>
</dbReference>
<feature type="domain" description="N-acetyltransferase" evidence="5">
    <location>
        <begin position="5"/>
        <end position="141"/>
    </location>
</feature>
<evidence type="ECO:0000259" key="5">
    <source>
        <dbReference type="PROSITE" id="PS51186"/>
    </source>
</evidence>